<accession>A0A1R3U8M3</accession>
<dbReference type="Proteomes" id="UP000187891">
    <property type="component" value="Unassembled WGS sequence"/>
</dbReference>
<organism evidence="4 5">
    <name type="scientific">Agrobacterium rosae</name>
    <dbReference type="NCBI Taxonomy" id="1972867"/>
    <lineage>
        <taxon>Bacteria</taxon>
        <taxon>Pseudomonadati</taxon>
        <taxon>Pseudomonadota</taxon>
        <taxon>Alphaproteobacteria</taxon>
        <taxon>Hyphomicrobiales</taxon>
        <taxon>Rhizobiaceae</taxon>
        <taxon>Rhizobium/Agrobacterium group</taxon>
        <taxon>Agrobacterium</taxon>
    </lineage>
</organism>
<evidence type="ECO:0000259" key="3">
    <source>
        <dbReference type="Pfam" id="PF18184"/>
    </source>
</evidence>
<feature type="transmembrane region" description="Helical" evidence="1">
    <location>
        <begin position="216"/>
        <end position="235"/>
    </location>
</feature>
<feature type="transmembrane region" description="Helical" evidence="1">
    <location>
        <begin position="54"/>
        <end position="74"/>
    </location>
</feature>
<keyword evidence="1" id="KW-0812">Transmembrane</keyword>
<feature type="transmembrane region" description="Helical" evidence="1">
    <location>
        <begin position="189"/>
        <end position="210"/>
    </location>
</feature>
<reference evidence="5" key="1">
    <citation type="submission" date="2016-10" db="EMBL/GenBank/DDBJ databases">
        <authorList>
            <person name="Wibberg D."/>
        </authorList>
    </citation>
    <scope>NUCLEOTIDE SEQUENCE [LARGE SCALE GENOMIC DNA]</scope>
</reference>
<feature type="domain" description="SMODS and SLOG-associating 2TM effector" evidence="2">
    <location>
        <begin position="164"/>
        <end position="286"/>
    </location>
</feature>
<dbReference type="InterPro" id="IPR041116">
    <property type="entry name" value="SLATT_3"/>
</dbReference>
<feature type="domain" description="SMODS and SLOG-associating 2TM effector" evidence="3">
    <location>
        <begin position="9"/>
        <end position="160"/>
    </location>
</feature>
<name>A0A1R3U8M3_9HYPH</name>
<dbReference type="NCBIfam" id="NF033634">
    <property type="entry name" value="SLATT_1"/>
    <property type="match status" value="1"/>
</dbReference>
<dbReference type="Pfam" id="PF18181">
    <property type="entry name" value="SLATT_1"/>
    <property type="match status" value="1"/>
</dbReference>
<dbReference type="NCBIfam" id="NF033610">
    <property type="entry name" value="SLATT_3"/>
    <property type="match status" value="1"/>
</dbReference>
<protein>
    <recommendedName>
        <fullName evidence="6">DUF4231 domain-containing protein</fullName>
    </recommendedName>
</protein>
<dbReference type="Pfam" id="PF18184">
    <property type="entry name" value="SLATT_3"/>
    <property type="match status" value="1"/>
</dbReference>
<evidence type="ECO:0000313" key="5">
    <source>
        <dbReference type="Proteomes" id="UP000187891"/>
    </source>
</evidence>
<dbReference type="AlphaFoldDB" id="A0A1R3U8M3"/>
<proteinExistence type="predicted"/>
<keyword evidence="1" id="KW-0472">Membrane</keyword>
<sequence>MTTTQFKYPALYATANQMSSGSQSTFLWLIRAEYGLLFISAVSSMNFYKTPVYFIIPALALIVSLVVMIIRSLLKPEQGWYRGRALAESIKTSSWKYCMRGEPFGDADNLAVRRAEFRTYLTEILSANRLIGDRMPPDQAAADQITQSMEDVRALRLEDRIQYYDTHRISEQRQWYADKAAANRRASRLWVGASVIAYALAIFLSLVRLTEPTFEFWPIEPIIVIASSILGWMQVKKFNELASSYTLTAHEIGIIRGKLGEVKAEVDFSQFVVESEQAFSREHTQWVARQQHA</sequence>
<feature type="transmembrane region" description="Helical" evidence="1">
    <location>
        <begin position="26"/>
        <end position="48"/>
    </location>
</feature>
<keyword evidence="1" id="KW-1133">Transmembrane helix</keyword>
<evidence type="ECO:0000313" key="4">
    <source>
        <dbReference type="EMBL" id="SCX35235.1"/>
    </source>
</evidence>
<dbReference type="EMBL" id="FMUE01000019">
    <property type="protein sequence ID" value="SCX35235.1"/>
    <property type="molecule type" value="Genomic_DNA"/>
</dbReference>
<dbReference type="RefSeq" id="WP_077122823.1">
    <property type="nucleotide sequence ID" value="NZ_FMUE01000019.1"/>
</dbReference>
<dbReference type="InterPro" id="IPR040884">
    <property type="entry name" value="SLATT_1"/>
</dbReference>
<evidence type="ECO:0000259" key="2">
    <source>
        <dbReference type="Pfam" id="PF18181"/>
    </source>
</evidence>
<evidence type="ECO:0000256" key="1">
    <source>
        <dbReference type="SAM" id="Phobius"/>
    </source>
</evidence>
<gene>
    <name evidence="4" type="ORF">DSM25559_4866</name>
</gene>
<evidence type="ECO:0008006" key="6">
    <source>
        <dbReference type="Google" id="ProtNLM"/>
    </source>
</evidence>
<dbReference type="STRING" id="1907666.DSM25559_4866"/>